<keyword evidence="2" id="KW-0812">Transmembrane</keyword>
<keyword evidence="2" id="KW-1133">Transmembrane helix</keyword>
<dbReference type="HOGENOM" id="CLU_2471903_0_0_1"/>
<name>T1IJC6_STRMM</name>
<dbReference type="InterPro" id="IPR000742">
    <property type="entry name" value="EGF"/>
</dbReference>
<evidence type="ECO:0000313" key="4">
    <source>
        <dbReference type="EnsemblMetazoa" id="SMAR000989-PA"/>
    </source>
</evidence>
<dbReference type="PROSITE" id="PS01186">
    <property type="entry name" value="EGF_2"/>
    <property type="match status" value="1"/>
</dbReference>
<accession>T1IJC6</accession>
<comment type="caution">
    <text evidence="1">Lacks conserved residue(s) required for the propagation of feature annotation.</text>
</comment>
<evidence type="ECO:0000313" key="5">
    <source>
        <dbReference type="Proteomes" id="UP000014500"/>
    </source>
</evidence>
<dbReference type="EMBL" id="JH430253">
    <property type="status" value="NOT_ANNOTATED_CDS"/>
    <property type="molecule type" value="Genomic_DNA"/>
</dbReference>
<dbReference type="AlphaFoldDB" id="T1IJC6"/>
<evidence type="ECO:0000259" key="3">
    <source>
        <dbReference type="PROSITE" id="PS50026"/>
    </source>
</evidence>
<feature type="transmembrane region" description="Helical" evidence="2">
    <location>
        <begin position="69"/>
        <end position="86"/>
    </location>
</feature>
<reference evidence="5" key="1">
    <citation type="submission" date="2011-05" db="EMBL/GenBank/DDBJ databases">
        <authorList>
            <person name="Richards S.R."/>
            <person name="Qu J."/>
            <person name="Jiang H."/>
            <person name="Jhangiani S.N."/>
            <person name="Agravi P."/>
            <person name="Goodspeed R."/>
            <person name="Gross S."/>
            <person name="Mandapat C."/>
            <person name="Jackson L."/>
            <person name="Mathew T."/>
            <person name="Pu L."/>
            <person name="Thornton R."/>
            <person name="Saada N."/>
            <person name="Wilczek-Boney K.B."/>
            <person name="Lee S."/>
            <person name="Kovar C."/>
            <person name="Wu Y."/>
            <person name="Scherer S.E."/>
            <person name="Worley K.C."/>
            <person name="Muzny D.M."/>
            <person name="Gibbs R."/>
        </authorList>
    </citation>
    <scope>NUCLEOTIDE SEQUENCE</scope>
    <source>
        <strain evidence="5">Brora</strain>
    </source>
</reference>
<feature type="disulfide bond" evidence="1">
    <location>
        <begin position="43"/>
        <end position="52"/>
    </location>
</feature>
<reference evidence="4" key="2">
    <citation type="submission" date="2015-02" db="UniProtKB">
        <authorList>
            <consortium name="EnsemblMetazoa"/>
        </authorList>
    </citation>
    <scope>IDENTIFICATION</scope>
</reference>
<proteinExistence type="predicted"/>
<dbReference type="PROSITE" id="PS00022">
    <property type="entry name" value="EGF_1"/>
    <property type="match status" value="1"/>
</dbReference>
<dbReference type="PROSITE" id="PS50026">
    <property type="entry name" value="EGF_3"/>
    <property type="match status" value="1"/>
</dbReference>
<keyword evidence="5" id="KW-1185">Reference proteome</keyword>
<dbReference type="Proteomes" id="UP000014500">
    <property type="component" value="Unassembled WGS sequence"/>
</dbReference>
<keyword evidence="2" id="KW-0472">Membrane</keyword>
<dbReference type="EnsemblMetazoa" id="SMAR000989-RA">
    <property type="protein sequence ID" value="SMAR000989-PA"/>
    <property type="gene ID" value="SMAR000989"/>
</dbReference>
<evidence type="ECO:0000256" key="2">
    <source>
        <dbReference type="SAM" id="Phobius"/>
    </source>
</evidence>
<organism evidence="4 5">
    <name type="scientific">Strigamia maritima</name>
    <name type="common">European centipede</name>
    <name type="synonym">Geophilus maritimus</name>
    <dbReference type="NCBI Taxonomy" id="126957"/>
    <lineage>
        <taxon>Eukaryota</taxon>
        <taxon>Metazoa</taxon>
        <taxon>Ecdysozoa</taxon>
        <taxon>Arthropoda</taxon>
        <taxon>Myriapoda</taxon>
        <taxon>Chilopoda</taxon>
        <taxon>Pleurostigmophora</taxon>
        <taxon>Geophilomorpha</taxon>
        <taxon>Linotaeniidae</taxon>
        <taxon>Strigamia</taxon>
    </lineage>
</organism>
<feature type="domain" description="EGF-like" evidence="3">
    <location>
        <begin position="18"/>
        <end position="53"/>
    </location>
</feature>
<keyword evidence="1" id="KW-0245">EGF-like domain</keyword>
<protein>
    <recommendedName>
        <fullName evidence="3">EGF-like domain-containing protein</fullName>
    </recommendedName>
</protein>
<keyword evidence="1" id="KW-1015">Disulfide bond</keyword>
<dbReference type="Gene3D" id="2.10.25.10">
    <property type="entry name" value="Laminin"/>
    <property type="match status" value="1"/>
</dbReference>
<sequence length="88" mass="10011">MDRCNQLLQGEDYLIAYSGTECDMAICHMCLNGFWASPYHCVCHSGWKGYNCDKAICFLIVMDVLMENALNRIIVNALLVIMVLIVKF</sequence>
<evidence type="ECO:0000256" key="1">
    <source>
        <dbReference type="PROSITE-ProRule" id="PRU00076"/>
    </source>
</evidence>